<organism evidence="7 8">
    <name type="scientific">Candidatus Falkowbacteria bacterium CG02_land_8_20_14_3_00_36_14</name>
    <dbReference type="NCBI Taxonomy" id="1974560"/>
    <lineage>
        <taxon>Bacteria</taxon>
        <taxon>Candidatus Falkowiibacteriota</taxon>
    </lineage>
</organism>
<dbReference type="GO" id="GO:0019843">
    <property type="term" value="F:rRNA binding"/>
    <property type="evidence" value="ECO:0007669"/>
    <property type="project" value="UniProtKB-UniRule"/>
</dbReference>
<dbReference type="SUPFAM" id="SSF74731">
    <property type="entry name" value="Ribosomal protein L20"/>
    <property type="match status" value="1"/>
</dbReference>
<evidence type="ECO:0000256" key="5">
    <source>
        <dbReference type="HAMAP-Rule" id="MF_00382"/>
    </source>
</evidence>
<dbReference type="GO" id="GO:0000027">
    <property type="term" value="P:ribosomal large subunit assembly"/>
    <property type="evidence" value="ECO:0007669"/>
    <property type="project" value="UniProtKB-UniRule"/>
</dbReference>
<dbReference type="PANTHER" id="PTHR10986">
    <property type="entry name" value="39S RIBOSOMAL PROTEIN L20"/>
    <property type="match status" value="1"/>
</dbReference>
<dbReference type="GO" id="GO:1990904">
    <property type="term" value="C:ribonucleoprotein complex"/>
    <property type="evidence" value="ECO:0007669"/>
    <property type="project" value="UniProtKB-KW"/>
</dbReference>
<evidence type="ECO:0000256" key="1">
    <source>
        <dbReference type="ARBA" id="ARBA00007698"/>
    </source>
</evidence>
<keyword evidence="5 6" id="KW-0699">rRNA-binding</keyword>
<accession>A0A2M7DQJ2</accession>
<comment type="similarity">
    <text evidence="1 5 6">Belongs to the bacterial ribosomal protein bL20 family.</text>
</comment>
<protein>
    <recommendedName>
        <fullName evidence="4 5">Large ribosomal subunit protein bL20</fullName>
    </recommendedName>
</protein>
<comment type="function">
    <text evidence="5 6">Binds directly to 23S ribosomal RNA and is necessary for the in vitro assembly process of the 50S ribosomal subunit. It is not involved in the protein synthesizing functions of that subunit.</text>
</comment>
<gene>
    <name evidence="5" type="primary">rplT</name>
    <name evidence="7" type="ORF">COS18_00835</name>
</gene>
<dbReference type="Gene3D" id="1.10.1900.20">
    <property type="entry name" value="Ribosomal protein L20"/>
    <property type="match status" value="1"/>
</dbReference>
<dbReference type="Proteomes" id="UP000228896">
    <property type="component" value="Unassembled WGS sequence"/>
</dbReference>
<comment type="caution">
    <text evidence="7">The sequence shown here is derived from an EMBL/GenBank/DDBJ whole genome shotgun (WGS) entry which is preliminary data.</text>
</comment>
<dbReference type="Pfam" id="PF00453">
    <property type="entry name" value="Ribosomal_L20"/>
    <property type="match status" value="1"/>
</dbReference>
<proteinExistence type="inferred from homology"/>
<evidence type="ECO:0000313" key="7">
    <source>
        <dbReference type="EMBL" id="PIV52047.1"/>
    </source>
</evidence>
<dbReference type="GO" id="GO:0006412">
    <property type="term" value="P:translation"/>
    <property type="evidence" value="ECO:0007669"/>
    <property type="project" value="InterPro"/>
</dbReference>
<dbReference type="InterPro" id="IPR035566">
    <property type="entry name" value="Ribosomal_protein_bL20_C"/>
</dbReference>
<evidence type="ECO:0000256" key="6">
    <source>
        <dbReference type="RuleBase" id="RU000560"/>
    </source>
</evidence>
<dbReference type="Gene3D" id="6.10.160.10">
    <property type="match status" value="1"/>
</dbReference>
<dbReference type="FunFam" id="1.10.1900.20:FF:000001">
    <property type="entry name" value="50S ribosomal protein L20"/>
    <property type="match status" value="1"/>
</dbReference>
<dbReference type="CDD" id="cd07026">
    <property type="entry name" value="Ribosomal_L20"/>
    <property type="match status" value="1"/>
</dbReference>
<reference evidence="8" key="1">
    <citation type="submission" date="2017-09" db="EMBL/GenBank/DDBJ databases">
        <title>Depth-based differentiation of microbial function through sediment-hosted aquifers and enrichment of novel symbionts in the deep terrestrial subsurface.</title>
        <authorList>
            <person name="Probst A.J."/>
            <person name="Ladd B."/>
            <person name="Jarett J.K."/>
            <person name="Geller-Mcgrath D.E."/>
            <person name="Sieber C.M.K."/>
            <person name="Emerson J.B."/>
            <person name="Anantharaman K."/>
            <person name="Thomas B.C."/>
            <person name="Malmstrom R."/>
            <person name="Stieglmeier M."/>
            <person name="Klingl A."/>
            <person name="Woyke T."/>
            <person name="Ryan C.M."/>
            <person name="Banfield J.F."/>
        </authorList>
    </citation>
    <scope>NUCLEOTIDE SEQUENCE [LARGE SCALE GENOMIC DNA]</scope>
</reference>
<dbReference type="GO" id="GO:0003735">
    <property type="term" value="F:structural constituent of ribosome"/>
    <property type="evidence" value="ECO:0007669"/>
    <property type="project" value="InterPro"/>
</dbReference>
<evidence type="ECO:0000256" key="2">
    <source>
        <dbReference type="ARBA" id="ARBA00022980"/>
    </source>
</evidence>
<sequence length="113" mass="13282">MPRVKRGTTHVKKRRILLKKVKGYQWGRKKLIRLAKTAVNKAGVHAYTDRKKKKRTMRSLWQIKINAFSRENGLNYSKFVNKLKINKIELDRKILADLAVNNKKVLSKIIKTL</sequence>
<keyword evidence="5 6" id="KW-0694">RNA-binding</keyword>
<dbReference type="AlphaFoldDB" id="A0A2M7DQJ2"/>
<keyword evidence="3 5" id="KW-0687">Ribonucleoprotein</keyword>
<evidence type="ECO:0000256" key="3">
    <source>
        <dbReference type="ARBA" id="ARBA00023274"/>
    </source>
</evidence>
<name>A0A2M7DQJ2_9BACT</name>
<evidence type="ECO:0000313" key="8">
    <source>
        <dbReference type="Proteomes" id="UP000228896"/>
    </source>
</evidence>
<dbReference type="NCBIfam" id="TIGR01032">
    <property type="entry name" value="rplT_bact"/>
    <property type="match status" value="1"/>
</dbReference>
<dbReference type="InterPro" id="IPR005813">
    <property type="entry name" value="Ribosomal_bL20"/>
</dbReference>
<keyword evidence="2 5" id="KW-0689">Ribosomal protein</keyword>
<dbReference type="EMBL" id="PETS01000014">
    <property type="protein sequence ID" value="PIV52047.1"/>
    <property type="molecule type" value="Genomic_DNA"/>
</dbReference>
<dbReference type="HAMAP" id="MF_00382">
    <property type="entry name" value="Ribosomal_bL20"/>
    <property type="match status" value="1"/>
</dbReference>
<dbReference type="PRINTS" id="PR00062">
    <property type="entry name" value="RIBOSOMALL20"/>
</dbReference>
<dbReference type="GO" id="GO:0005840">
    <property type="term" value="C:ribosome"/>
    <property type="evidence" value="ECO:0007669"/>
    <property type="project" value="UniProtKB-KW"/>
</dbReference>
<evidence type="ECO:0000256" key="4">
    <source>
        <dbReference type="ARBA" id="ARBA00035172"/>
    </source>
</evidence>